<dbReference type="SMART" id="SM00829">
    <property type="entry name" value="PKS_ER"/>
    <property type="match status" value="1"/>
</dbReference>
<dbReference type="Pfam" id="PF00107">
    <property type="entry name" value="ADH_zinc_N"/>
    <property type="match status" value="1"/>
</dbReference>
<dbReference type="PANTHER" id="PTHR45348:SF2">
    <property type="entry name" value="ZINC-TYPE ALCOHOL DEHYDROGENASE-LIKE PROTEIN C2E1P3.01"/>
    <property type="match status" value="1"/>
</dbReference>
<name>A0A6A5ZK78_9PLEO</name>
<dbReference type="InterPro" id="IPR036291">
    <property type="entry name" value="NAD(P)-bd_dom_sf"/>
</dbReference>
<evidence type="ECO:0000259" key="4">
    <source>
        <dbReference type="SMART" id="SM00829"/>
    </source>
</evidence>
<dbReference type="GO" id="GO:0016651">
    <property type="term" value="F:oxidoreductase activity, acting on NAD(P)H"/>
    <property type="evidence" value="ECO:0007669"/>
    <property type="project" value="InterPro"/>
</dbReference>
<evidence type="ECO:0000256" key="2">
    <source>
        <dbReference type="ARBA" id="ARBA00011245"/>
    </source>
</evidence>
<dbReference type="InterPro" id="IPR011032">
    <property type="entry name" value="GroES-like_sf"/>
</dbReference>
<dbReference type="InterPro" id="IPR020843">
    <property type="entry name" value="ER"/>
</dbReference>
<evidence type="ECO:0000313" key="5">
    <source>
        <dbReference type="EMBL" id="KAF2119992.1"/>
    </source>
</evidence>
<sequence>MASGHHAALIPAAGKSLEVSGVAPNHPRQGEVLVRNHAVAIQPLDAKMLLSGYGGAGAMQSYPALLGSSGAGVVEELGEGVTGLAVGDRVVFDTKALVDPKENLRQGTWQQLLVVDSKTIAKIGNVAFEQAVLIDFPLQTAVAALHLFLGAGEPGTGSENDKVLIWGAGGAVGSYAVQYAKSVGYTVIVTASPKDIERQKQLGASEVIDYKAADVVDQLRTMGPYKYLFTGSGDSASQKALASLLQPQGGEFASVLGGDVELPSNVERVYHPFSQAAQRDEHGEFRAWWYRDYLPKVLQEGLVEPVKFTKREGGLAALQQAAADVFEGKVRGKLILNPQE</sequence>
<dbReference type="AlphaFoldDB" id="A0A6A5ZK78"/>
<dbReference type="Gene3D" id="3.90.180.10">
    <property type="entry name" value="Medium-chain alcohol dehydrogenases, catalytic domain"/>
    <property type="match status" value="1"/>
</dbReference>
<organism evidence="5 6">
    <name type="scientific">Lophiotrema nucula</name>
    <dbReference type="NCBI Taxonomy" id="690887"/>
    <lineage>
        <taxon>Eukaryota</taxon>
        <taxon>Fungi</taxon>
        <taxon>Dikarya</taxon>
        <taxon>Ascomycota</taxon>
        <taxon>Pezizomycotina</taxon>
        <taxon>Dothideomycetes</taxon>
        <taxon>Pleosporomycetidae</taxon>
        <taxon>Pleosporales</taxon>
        <taxon>Lophiotremataceae</taxon>
        <taxon>Lophiotrema</taxon>
    </lineage>
</organism>
<dbReference type="Gene3D" id="3.40.50.720">
    <property type="entry name" value="NAD(P)-binding Rossmann-like Domain"/>
    <property type="match status" value="1"/>
</dbReference>
<feature type="domain" description="Enoyl reductase (ER)" evidence="4">
    <location>
        <begin position="14"/>
        <end position="336"/>
    </location>
</feature>
<protein>
    <submittedName>
        <fullName evidence="5">Oxidoreductase domain-containing protein</fullName>
    </submittedName>
</protein>
<comment type="similarity">
    <text evidence="1">Belongs to the zinc-containing alcohol dehydrogenase family.</text>
</comment>
<dbReference type="SUPFAM" id="SSF51735">
    <property type="entry name" value="NAD(P)-binding Rossmann-fold domains"/>
    <property type="match status" value="1"/>
</dbReference>
<dbReference type="EMBL" id="ML977314">
    <property type="protein sequence ID" value="KAF2119992.1"/>
    <property type="molecule type" value="Genomic_DNA"/>
</dbReference>
<comment type="subunit">
    <text evidence="2">Monomer.</text>
</comment>
<reference evidence="5" key="1">
    <citation type="journal article" date="2020" name="Stud. Mycol.">
        <title>101 Dothideomycetes genomes: a test case for predicting lifestyles and emergence of pathogens.</title>
        <authorList>
            <person name="Haridas S."/>
            <person name="Albert R."/>
            <person name="Binder M."/>
            <person name="Bloem J."/>
            <person name="Labutti K."/>
            <person name="Salamov A."/>
            <person name="Andreopoulos B."/>
            <person name="Baker S."/>
            <person name="Barry K."/>
            <person name="Bills G."/>
            <person name="Bluhm B."/>
            <person name="Cannon C."/>
            <person name="Castanera R."/>
            <person name="Culley D."/>
            <person name="Daum C."/>
            <person name="Ezra D."/>
            <person name="Gonzalez J."/>
            <person name="Henrissat B."/>
            <person name="Kuo A."/>
            <person name="Liang C."/>
            <person name="Lipzen A."/>
            <person name="Lutzoni F."/>
            <person name="Magnuson J."/>
            <person name="Mondo S."/>
            <person name="Nolan M."/>
            <person name="Ohm R."/>
            <person name="Pangilinan J."/>
            <person name="Park H.-J."/>
            <person name="Ramirez L."/>
            <person name="Alfaro M."/>
            <person name="Sun H."/>
            <person name="Tritt A."/>
            <person name="Yoshinaga Y."/>
            <person name="Zwiers L.-H."/>
            <person name="Turgeon B."/>
            <person name="Goodwin S."/>
            <person name="Spatafora J."/>
            <person name="Crous P."/>
            <person name="Grigoriev I."/>
        </authorList>
    </citation>
    <scope>NUCLEOTIDE SEQUENCE</scope>
    <source>
        <strain evidence="5">CBS 627.86</strain>
    </source>
</reference>
<keyword evidence="6" id="KW-1185">Reference proteome</keyword>
<dbReference type="SUPFAM" id="SSF50129">
    <property type="entry name" value="GroES-like"/>
    <property type="match status" value="1"/>
</dbReference>
<proteinExistence type="inferred from homology"/>
<dbReference type="PANTHER" id="PTHR45348">
    <property type="entry name" value="HYPOTHETICAL OXIDOREDUCTASE (EUROFUNG)"/>
    <property type="match status" value="1"/>
</dbReference>
<evidence type="ECO:0000256" key="1">
    <source>
        <dbReference type="ARBA" id="ARBA00008072"/>
    </source>
</evidence>
<dbReference type="InterPro" id="IPR047122">
    <property type="entry name" value="Trans-enoyl_RdTase-like"/>
</dbReference>
<gene>
    <name evidence="5" type="ORF">BDV96DRAFT_641856</name>
</gene>
<dbReference type="CDD" id="cd08249">
    <property type="entry name" value="enoyl_reductase_like"/>
    <property type="match status" value="1"/>
</dbReference>
<keyword evidence="3" id="KW-0560">Oxidoreductase</keyword>
<evidence type="ECO:0000256" key="3">
    <source>
        <dbReference type="ARBA" id="ARBA00023002"/>
    </source>
</evidence>
<dbReference type="Proteomes" id="UP000799770">
    <property type="component" value="Unassembled WGS sequence"/>
</dbReference>
<dbReference type="InterPro" id="IPR013154">
    <property type="entry name" value="ADH-like_N"/>
</dbReference>
<evidence type="ECO:0000313" key="6">
    <source>
        <dbReference type="Proteomes" id="UP000799770"/>
    </source>
</evidence>
<accession>A0A6A5ZK78</accession>
<dbReference type="InterPro" id="IPR013149">
    <property type="entry name" value="ADH-like_C"/>
</dbReference>
<dbReference type="OrthoDB" id="3509362at2759"/>
<dbReference type="Pfam" id="PF08240">
    <property type="entry name" value="ADH_N"/>
    <property type="match status" value="1"/>
</dbReference>